<feature type="domain" description="Phosphoribulokinase/uridine kinase" evidence="13">
    <location>
        <begin position="372"/>
        <end position="545"/>
    </location>
</feature>
<feature type="transmembrane region" description="Helical" evidence="12">
    <location>
        <begin position="175"/>
        <end position="192"/>
    </location>
</feature>
<accession>A0A1Y2K3S9</accession>
<keyword evidence="8 14" id="KW-0418">Kinase</keyword>
<dbReference type="PRINTS" id="PR00478">
    <property type="entry name" value="PHRIBLKINASE"/>
</dbReference>
<evidence type="ECO:0000256" key="3">
    <source>
        <dbReference type="ARBA" id="ARBA00012042"/>
    </source>
</evidence>
<dbReference type="GO" id="GO:0008974">
    <property type="term" value="F:phosphoribulokinase activity"/>
    <property type="evidence" value="ECO:0007669"/>
    <property type="project" value="UniProtKB-EC"/>
</dbReference>
<dbReference type="InterPro" id="IPR006083">
    <property type="entry name" value="PRK/URK"/>
</dbReference>
<dbReference type="GO" id="GO:0019253">
    <property type="term" value="P:reductive pentose-phosphate cycle"/>
    <property type="evidence" value="ECO:0007669"/>
    <property type="project" value="UniProtKB-KW"/>
</dbReference>
<keyword evidence="4" id="KW-0602">Photosynthesis</keyword>
<proteinExistence type="inferred from homology"/>
<dbReference type="STRING" id="1434232.MAIT1_02406"/>
<keyword evidence="6" id="KW-0808">Transferase</keyword>
<keyword evidence="12" id="KW-0812">Transmembrane</keyword>
<dbReference type="GO" id="GO:0005524">
    <property type="term" value="F:ATP binding"/>
    <property type="evidence" value="ECO:0007669"/>
    <property type="project" value="UniProtKB-KW"/>
</dbReference>
<evidence type="ECO:0000256" key="1">
    <source>
        <dbReference type="ARBA" id="ARBA00005215"/>
    </source>
</evidence>
<dbReference type="Gene3D" id="3.40.50.300">
    <property type="entry name" value="P-loop containing nucleotide triphosphate hydrolases"/>
    <property type="match status" value="1"/>
</dbReference>
<dbReference type="AlphaFoldDB" id="A0A1Y2K3S9"/>
<keyword evidence="12" id="KW-0472">Membrane</keyword>
<evidence type="ECO:0000256" key="6">
    <source>
        <dbReference type="ARBA" id="ARBA00022679"/>
    </source>
</evidence>
<evidence type="ECO:0000256" key="7">
    <source>
        <dbReference type="ARBA" id="ARBA00022741"/>
    </source>
</evidence>
<comment type="pathway">
    <text evidence="1">Carbohydrate biosynthesis; Calvin cycle.</text>
</comment>
<comment type="similarity">
    <text evidence="2">Belongs to the phosphoribulokinase family.</text>
</comment>
<dbReference type="SUPFAM" id="SSF52540">
    <property type="entry name" value="P-loop containing nucleoside triphosphate hydrolases"/>
    <property type="match status" value="1"/>
</dbReference>
<evidence type="ECO:0000256" key="11">
    <source>
        <dbReference type="ARBA" id="ARBA00047663"/>
    </source>
</evidence>
<comment type="caution">
    <text evidence="14">The sequence shown here is derived from an EMBL/GenBank/DDBJ whole genome shotgun (WGS) entry which is preliminary data.</text>
</comment>
<reference evidence="14 15" key="1">
    <citation type="journal article" date="2016" name="BMC Genomics">
        <title>Combined genomic and structural analyses of a cultured magnetotactic bacterium reveals its niche adaptation to a dynamic environment.</title>
        <authorList>
            <person name="Araujo A.C."/>
            <person name="Morillo V."/>
            <person name="Cypriano J."/>
            <person name="Teixeira L.C."/>
            <person name="Leao P."/>
            <person name="Lyra S."/>
            <person name="Almeida L.G."/>
            <person name="Bazylinski D.A."/>
            <person name="Vasconcellos A.T."/>
            <person name="Abreu F."/>
            <person name="Lins U."/>
        </authorList>
    </citation>
    <scope>NUCLEOTIDE SEQUENCE [LARGE SCALE GENOMIC DNA]</scope>
    <source>
        <strain evidence="14 15">IT-1</strain>
    </source>
</reference>
<feature type="transmembrane region" description="Helical" evidence="12">
    <location>
        <begin position="140"/>
        <end position="163"/>
    </location>
</feature>
<feature type="transmembrane region" description="Helical" evidence="12">
    <location>
        <begin position="246"/>
        <end position="271"/>
    </location>
</feature>
<organism evidence="14 15">
    <name type="scientific">Magnetofaba australis IT-1</name>
    <dbReference type="NCBI Taxonomy" id="1434232"/>
    <lineage>
        <taxon>Bacteria</taxon>
        <taxon>Pseudomonadati</taxon>
        <taxon>Pseudomonadota</taxon>
        <taxon>Magnetococcia</taxon>
        <taxon>Magnetococcales</taxon>
        <taxon>Magnetococcaceae</taxon>
        <taxon>Magnetofaba</taxon>
    </lineage>
</organism>
<dbReference type="EMBL" id="LVJN01000020">
    <property type="protein sequence ID" value="OSM02286.1"/>
    <property type="molecule type" value="Genomic_DNA"/>
</dbReference>
<feature type="transmembrane region" description="Helical" evidence="12">
    <location>
        <begin position="283"/>
        <end position="302"/>
    </location>
</feature>
<dbReference type="Proteomes" id="UP000194003">
    <property type="component" value="Unassembled WGS sequence"/>
</dbReference>
<evidence type="ECO:0000256" key="2">
    <source>
        <dbReference type="ARBA" id="ARBA00009719"/>
    </source>
</evidence>
<keyword evidence="5" id="KW-0113">Calvin cycle</keyword>
<evidence type="ECO:0000256" key="8">
    <source>
        <dbReference type="ARBA" id="ARBA00022777"/>
    </source>
</evidence>
<keyword evidence="7" id="KW-0547">Nucleotide-binding</keyword>
<sequence length="669" mass="74514">MAWFLPFLQGWLGHPTLDPWSAHLSAGGDALSFPYGPVMFAAYLPGVAMGAGLDALFGVEGLFTHIGFACVTLLFDYGVLRLLQIRFADFEQRIIWLYWLSPITLYVGYWYGQTDIVPVFLLTACLITLNRLRLGRSGGWLGLAAAAKLSMLAAAPFIAIYLWKNKRLRPIAHSFIRYFVYAFGLLQLPWLFTEGTQVMMLANREMAKLYQMRLSMGEGIYLYWAPLAYLAILYAVWRLGRFNFDLLAAAIGGGFMVLLVLTPASVGWYYWTLPFLVIHQLRAGLTGMILVGGFSLLFLLLAPATSPGANLALLGWDLSHTDVTLRAALPERWLSLLQTGLTASALLLCWQMYRVGITGNDYFRLSRQPLLLGIAGDSGSGKDSLAHAIGGLFGEASVVNVSGDDYHLWDRYAPMWKALTHLNPRANNLMAFCGDVLKLLDGQPIRCRHYDHASGRFTAPQPVADNDVIIASGLHALYTPALRQRCDVRIFLDMDADLRRYFKIRRDVTQRGKGLEETLADIARREPDAAQYVRPQMAHAQLVFTLQAARPEDVRLPEQSAPQGSGRRKKLPLKLRALLRDTLYHEDLARILIAICGLYIDVAVVEDGAAVEMRVEGDVESEDLALAAKMLAPHMEEMLSLWPNWQAGMAGVMQLIVLLHAAQALAERR</sequence>
<dbReference type="InterPro" id="IPR027417">
    <property type="entry name" value="P-loop_NTPase"/>
</dbReference>
<keyword evidence="12" id="KW-1133">Transmembrane helix</keyword>
<dbReference type="Pfam" id="PF00485">
    <property type="entry name" value="PRK"/>
    <property type="match status" value="1"/>
</dbReference>
<dbReference type="EC" id="2.7.1.19" evidence="3"/>
<protein>
    <recommendedName>
        <fullName evidence="3">phosphoribulokinase</fullName>
        <ecNumber evidence="3">2.7.1.19</ecNumber>
    </recommendedName>
    <alternativeName>
        <fullName evidence="10">Phosphopentokinase</fullName>
    </alternativeName>
</protein>
<feature type="transmembrane region" description="Helical" evidence="12">
    <location>
        <begin position="220"/>
        <end position="239"/>
    </location>
</feature>
<evidence type="ECO:0000313" key="15">
    <source>
        <dbReference type="Proteomes" id="UP000194003"/>
    </source>
</evidence>
<dbReference type="PANTHER" id="PTHR10285">
    <property type="entry name" value="URIDINE KINASE"/>
    <property type="match status" value="1"/>
</dbReference>
<feature type="transmembrane region" description="Helical" evidence="12">
    <location>
        <begin position="62"/>
        <end position="83"/>
    </location>
</feature>
<dbReference type="InterPro" id="IPR006082">
    <property type="entry name" value="PRK"/>
</dbReference>
<evidence type="ECO:0000313" key="14">
    <source>
        <dbReference type="EMBL" id="OSM02286.1"/>
    </source>
</evidence>
<evidence type="ECO:0000259" key="13">
    <source>
        <dbReference type="Pfam" id="PF00485"/>
    </source>
</evidence>
<evidence type="ECO:0000256" key="12">
    <source>
        <dbReference type="SAM" id="Phobius"/>
    </source>
</evidence>
<evidence type="ECO:0000256" key="5">
    <source>
        <dbReference type="ARBA" id="ARBA00022567"/>
    </source>
</evidence>
<name>A0A1Y2K3S9_9PROT</name>
<evidence type="ECO:0000256" key="4">
    <source>
        <dbReference type="ARBA" id="ARBA00022531"/>
    </source>
</evidence>
<gene>
    <name evidence="14" type="ORF">MAIT1_02406</name>
</gene>
<evidence type="ECO:0000256" key="9">
    <source>
        <dbReference type="ARBA" id="ARBA00022840"/>
    </source>
</evidence>
<evidence type="ECO:0000256" key="10">
    <source>
        <dbReference type="ARBA" id="ARBA00031382"/>
    </source>
</evidence>
<keyword evidence="9" id="KW-0067">ATP-binding</keyword>
<keyword evidence="15" id="KW-1185">Reference proteome</keyword>
<comment type="catalytic activity">
    <reaction evidence="11">
        <text>D-ribulose 5-phosphate + ATP = D-ribulose 1,5-bisphosphate + ADP + H(+)</text>
        <dbReference type="Rhea" id="RHEA:19365"/>
        <dbReference type="ChEBI" id="CHEBI:15378"/>
        <dbReference type="ChEBI" id="CHEBI:30616"/>
        <dbReference type="ChEBI" id="CHEBI:57870"/>
        <dbReference type="ChEBI" id="CHEBI:58121"/>
        <dbReference type="ChEBI" id="CHEBI:456216"/>
        <dbReference type="EC" id="2.7.1.19"/>
    </reaction>
</comment>
<feature type="transmembrane region" description="Helical" evidence="12">
    <location>
        <begin position="95"/>
        <end position="112"/>
    </location>
</feature>